<dbReference type="RefSeq" id="WP_161071347.1">
    <property type="nucleotide sequence ID" value="NZ_WWCU01000005.1"/>
</dbReference>
<dbReference type="EMBL" id="WWCU01000005">
    <property type="protein sequence ID" value="MYN06953.1"/>
    <property type="molecule type" value="Genomic_DNA"/>
</dbReference>
<reference evidence="2 3" key="1">
    <citation type="submission" date="2019-12" db="EMBL/GenBank/DDBJ databases">
        <title>Novel species isolated from a subtropical stream in China.</title>
        <authorList>
            <person name="Lu H."/>
        </authorList>
    </citation>
    <scope>NUCLEOTIDE SEQUENCE [LARGE SCALE GENOMIC DNA]</scope>
    <source>
        <strain evidence="2 3">FT127W</strain>
    </source>
</reference>
<protein>
    <submittedName>
        <fullName evidence="2">Uncharacterized protein</fullName>
    </submittedName>
</protein>
<keyword evidence="3" id="KW-1185">Reference proteome</keyword>
<evidence type="ECO:0000313" key="2">
    <source>
        <dbReference type="EMBL" id="MYN06953.1"/>
    </source>
</evidence>
<organism evidence="2 3">
    <name type="scientific">Pseudoduganella aquatica</name>
    <dbReference type="NCBI Taxonomy" id="2660641"/>
    <lineage>
        <taxon>Bacteria</taxon>
        <taxon>Pseudomonadati</taxon>
        <taxon>Pseudomonadota</taxon>
        <taxon>Betaproteobacteria</taxon>
        <taxon>Burkholderiales</taxon>
        <taxon>Oxalobacteraceae</taxon>
        <taxon>Telluria group</taxon>
        <taxon>Pseudoduganella</taxon>
    </lineage>
</organism>
<proteinExistence type="predicted"/>
<comment type="caution">
    <text evidence="2">The sequence shown here is derived from an EMBL/GenBank/DDBJ whole genome shotgun (WGS) entry which is preliminary data.</text>
</comment>
<evidence type="ECO:0000313" key="3">
    <source>
        <dbReference type="Proteomes" id="UP000450676"/>
    </source>
</evidence>
<dbReference type="AlphaFoldDB" id="A0A7X4H9X0"/>
<sequence>MPDEKAAASCVLTQDGAVTTVLISARFSVCYEFDTTATNRDLALPYAVALNGKVLAAHADKPRVLDAKGRTIRVSVEAGDEVALYLNSDAHPEFRTAPVYAVKVRNRDVLVRIVERKGRGSHRKGVLEPPTCQLRDGKRIDVYDDELNGDIWLKISHCYTSAEAQALLPVGLEPTIRAAVLSIYHGLPRPELLIRLNASDTATASSMHVTFDDSDNARANITATYSLQKLVLPRTHPSGYAALLSAARAAGITELRVTSAWRPMLGSIAHRAGLGIDVSYAGAADNAVQFNRVALTDPKAPDTANVGAKEKALYADFDHAVQARENEEKARDRATKLSQANRNPDDTTRLRQDIESANKRVQTAKLEQKEAEKRWNDELSADQPRLVRSLRSHLCKNKSVQQLFDPWYMDTDTKDTTPPAANQQRSANEKLHSNHLHITVHEPKIL</sequence>
<dbReference type="Proteomes" id="UP000450676">
    <property type="component" value="Unassembled WGS sequence"/>
</dbReference>
<feature type="region of interest" description="Disordered" evidence="1">
    <location>
        <begin position="324"/>
        <end position="350"/>
    </location>
</feature>
<name>A0A7X4H9X0_9BURK</name>
<accession>A0A7X4H9X0</accession>
<evidence type="ECO:0000256" key="1">
    <source>
        <dbReference type="SAM" id="MobiDB-lite"/>
    </source>
</evidence>
<gene>
    <name evidence="2" type="ORF">GTP77_06330</name>
</gene>
<feature type="compositionally biased region" description="Basic and acidic residues" evidence="1">
    <location>
        <begin position="324"/>
        <end position="335"/>
    </location>
</feature>